<dbReference type="EMBL" id="FOAP01000008">
    <property type="protein sequence ID" value="SEL75429.1"/>
    <property type="molecule type" value="Genomic_DNA"/>
</dbReference>
<keyword evidence="2" id="KW-1185">Reference proteome</keyword>
<evidence type="ECO:0000313" key="1">
    <source>
        <dbReference type="EMBL" id="SEL75429.1"/>
    </source>
</evidence>
<evidence type="ECO:0000313" key="2">
    <source>
        <dbReference type="Proteomes" id="UP000182719"/>
    </source>
</evidence>
<dbReference type="OrthoDB" id="5524734at2"/>
<organism evidence="1 2">
    <name type="scientific">Stigmatella aurantiaca</name>
    <dbReference type="NCBI Taxonomy" id="41"/>
    <lineage>
        <taxon>Bacteria</taxon>
        <taxon>Pseudomonadati</taxon>
        <taxon>Myxococcota</taxon>
        <taxon>Myxococcia</taxon>
        <taxon>Myxococcales</taxon>
        <taxon>Cystobacterineae</taxon>
        <taxon>Archangiaceae</taxon>
        <taxon>Stigmatella</taxon>
    </lineage>
</organism>
<dbReference type="AlphaFoldDB" id="A0A1H7SST0"/>
<dbReference type="Pfam" id="PF17660">
    <property type="entry name" value="BTRD1"/>
    <property type="match status" value="4"/>
</dbReference>
<reference evidence="2" key="1">
    <citation type="submission" date="2016-10" db="EMBL/GenBank/DDBJ databases">
        <authorList>
            <person name="Varghese N."/>
            <person name="Submissions S."/>
        </authorList>
    </citation>
    <scope>NUCLEOTIDE SEQUENCE [LARGE SCALE GENOMIC DNA]</scope>
    <source>
        <strain evidence="2">DSM 17044</strain>
    </source>
</reference>
<evidence type="ECO:0008006" key="3">
    <source>
        <dbReference type="Google" id="ProtNLM"/>
    </source>
</evidence>
<proteinExistence type="predicted"/>
<sequence length="523" mass="59487">MAVTYTIRIHAIPLSDDDGARSCSVTPQVFASALETVNDIFEQANLRFTFDPVKDWHPRKSTSLNRLSNGDKSEWWKEANEVAAGIRGQLTVFLRWGADPDKSDNNWFAYPPDTGQKQPPLAKLLHENIDFVVITNQSSKFPGTAVTGAVLAHEFGHYFGLFHTHPGWGTTRVEKVIELVKEQGAAGLDGDLLSDTAPDCCVAYYTANVSSDLCGGPASFKIEGITFKPDRLNLMSYYSRCHPPVTLSPQQVQVIRTTVQHKTRKHLIETSAGVRYAGVFSDSSEEQALWVGDDWDGFEAKRKELDKKNLRLADFETYVVDSKQRYTGVFEAGTDEQALWVGDDWDGFEAKWKELDKKNLRLIDLETWLDGKTRRYAGVFRSGTDKQALWVGDDWDGFEAKWKELDKKDLRLINLETWLDGKTRRYAGVFRTGTDEQALWVGDDWDGFEAKWKELAKKNLRLIDLETWLDGKTRRYAGVFRTGTYSQALWVGDDWFGFEKQWQAQAKKGRRLVDIEVYGSKVT</sequence>
<dbReference type="RefSeq" id="WP_075007496.1">
    <property type="nucleotide sequence ID" value="NZ_FOAP01000008.1"/>
</dbReference>
<accession>A0A1H7SST0</accession>
<dbReference type="InterPro" id="IPR024079">
    <property type="entry name" value="MetalloPept_cat_dom_sf"/>
</dbReference>
<dbReference type="InterPro" id="IPR049511">
    <property type="entry name" value="PGH-like_rpt"/>
</dbReference>
<dbReference type="Proteomes" id="UP000182719">
    <property type="component" value="Unassembled WGS sequence"/>
</dbReference>
<dbReference type="SUPFAM" id="SSF55486">
    <property type="entry name" value="Metalloproteases ('zincins'), catalytic domain"/>
    <property type="match status" value="1"/>
</dbReference>
<name>A0A1H7SST0_STIAU</name>
<dbReference type="GO" id="GO:0008237">
    <property type="term" value="F:metallopeptidase activity"/>
    <property type="evidence" value="ECO:0007669"/>
    <property type="project" value="InterPro"/>
</dbReference>
<protein>
    <recommendedName>
        <fullName evidence="3">Peptidase M43 pregnancy-associated plasma-A domain-containing protein</fullName>
    </recommendedName>
</protein>
<gene>
    <name evidence="1" type="ORF">SAMN05444354_108111</name>
</gene>
<dbReference type="Gene3D" id="3.40.390.10">
    <property type="entry name" value="Collagenase (Catalytic Domain)"/>
    <property type="match status" value="1"/>
</dbReference>